<dbReference type="InterPro" id="IPR012971">
    <property type="entry name" value="NOG2_N_dom"/>
</dbReference>
<dbReference type="GO" id="GO:0005525">
    <property type="term" value="F:GTP binding"/>
    <property type="evidence" value="ECO:0007669"/>
    <property type="project" value="UniProtKB-KW"/>
</dbReference>
<evidence type="ECO:0000256" key="2">
    <source>
        <dbReference type="ARBA" id="ARBA00004604"/>
    </source>
</evidence>
<dbReference type="SUPFAM" id="SSF52540">
    <property type="entry name" value="P-loop containing nucleoside triphosphate hydrolases"/>
    <property type="match status" value="1"/>
</dbReference>
<dbReference type="InterPro" id="IPR006073">
    <property type="entry name" value="GTP-bd"/>
</dbReference>
<keyword evidence="6 7" id="KW-0539">Nucleus</keyword>
<reference evidence="9" key="1">
    <citation type="journal article" date="2013" name="Eukaryot. Cell">
        <title>Extremely Reduced Levels of Heterozygosity in the Vertebrate Pathogen Encephalitozoon cuniculi.</title>
        <authorList>
            <person name="Selman M."/>
            <person name="Sak B."/>
            <person name="Kvac M."/>
            <person name="Farinelli L."/>
            <person name="Weiss L.M."/>
            <person name="Corradi N."/>
        </authorList>
    </citation>
    <scope>NUCLEOTIDE SEQUENCE</scope>
</reference>
<comment type="subcellular location">
    <subcellularLocation>
        <location evidence="2 7">Nucleus</location>
        <location evidence="2 7">Nucleolus</location>
    </subcellularLocation>
</comment>
<comment type="function">
    <text evidence="1 7">GTPase that associates with pre-60S ribosomal subunits in the nucleolus and is required for their nuclear export and maturation.</text>
</comment>
<dbReference type="InterPro" id="IPR023179">
    <property type="entry name" value="GTP-bd_ortho_bundle_sf"/>
</dbReference>
<dbReference type="InterPro" id="IPR024929">
    <property type="entry name" value="GNL2_CP_dom"/>
</dbReference>
<dbReference type="PROSITE" id="PS51721">
    <property type="entry name" value="G_CP"/>
    <property type="match status" value="1"/>
</dbReference>
<dbReference type="Gene3D" id="3.40.50.300">
    <property type="entry name" value="P-loop containing nucleotide triphosphate hydrolases"/>
    <property type="match status" value="1"/>
</dbReference>
<comment type="similarity">
    <text evidence="7">Belongs to the TRAFAC class YlqF/YawG GTPase family. NOG2 subfamily.</text>
</comment>
<dbReference type="PRINTS" id="PR00326">
    <property type="entry name" value="GTP1OBG"/>
</dbReference>
<dbReference type="VEuPathDB" id="MicrosporidiaDB:AEWR_091650"/>
<dbReference type="CDD" id="cd01858">
    <property type="entry name" value="NGP_1"/>
    <property type="match status" value="1"/>
</dbReference>
<keyword evidence="4 7" id="KW-0547">Nucleotide-binding</keyword>
<accession>M1KAE9</accession>
<dbReference type="InterPro" id="IPR030378">
    <property type="entry name" value="G_CP_dom"/>
</dbReference>
<evidence type="ECO:0000256" key="3">
    <source>
        <dbReference type="ARBA" id="ARBA00022127"/>
    </source>
</evidence>
<dbReference type="FunFam" id="3.40.50.300:FF:000559">
    <property type="entry name" value="Nuclear/nucleolar GTPase 2"/>
    <property type="match status" value="1"/>
</dbReference>
<proteinExistence type="inferred from homology"/>
<evidence type="ECO:0000313" key="9">
    <source>
        <dbReference type="EMBL" id="AGE96317.1"/>
    </source>
</evidence>
<dbReference type="Pfam" id="PF08153">
    <property type="entry name" value="NGP1NT"/>
    <property type="match status" value="1"/>
</dbReference>
<dbReference type="GO" id="GO:0005730">
    <property type="term" value="C:nucleolus"/>
    <property type="evidence" value="ECO:0007669"/>
    <property type="project" value="UniProtKB-SubCell"/>
</dbReference>
<dbReference type="Pfam" id="PF01926">
    <property type="entry name" value="MMR_HSR1"/>
    <property type="match status" value="1"/>
</dbReference>
<protein>
    <recommendedName>
        <fullName evidence="3 7">Nucleolar GTP-binding protein 2</fullName>
    </recommendedName>
</protein>
<evidence type="ECO:0000259" key="8">
    <source>
        <dbReference type="PROSITE" id="PS51721"/>
    </source>
</evidence>
<dbReference type="VEuPathDB" id="MicrosporidiaDB:AEWD_091690"/>
<gene>
    <name evidence="9" type="ORF">ECU09_1650</name>
</gene>
<evidence type="ECO:0000256" key="1">
    <source>
        <dbReference type="ARBA" id="ARBA00003892"/>
    </source>
</evidence>
<feature type="domain" description="CP-type G" evidence="8">
    <location>
        <begin position="160"/>
        <end position="321"/>
    </location>
</feature>
<dbReference type="VEuPathDB" id="MicrosporidiaDB:AEWQ_091670"/>
<sequence length="418" mass="47932">MKKLSQGMRENYYNKKKLKYLEMLRSGRPKKNSRGEIVKDAPFQSSKAEVGRIEPSRKWFTGSKTISPTELDAFRSEMKIETPYNVLLSTGKVPYSLLDDSTKRKRLKDFGEVFGKKSVRKRPNLRYSSLEELSRQARDVKEEKVEAKKDHVKGQSHRIWLELYKVLDSSDVIIHVLDARDPMGTMCEKIASYIKEEAPHKHLMYVLNKVDLIPTGVTAKWLRHFSRLHPTIAYHSNSITNNYGKANLISLLKQLSKLYKKSHLSVGFVGYPNTGKSSIINTLRNKEVCKVAPIPGETKVWQYITLTRGIYLIDCPGIVPISNYDQAVLRGAVRIENIENPEDYVDMIVEKARDSIVKTYKIRFLDSVDLVERLAIKFGKLQKGGEPNTNVVSKMILHDWVRGKIPYFVPPKEEAGEM</sequence>
<organism evidence="9">
    <name type="scientific">Encephalitozoon cuniculi</name>
    <name type="common">Microsporidian parasite</name>
    <dbReference type="NCBI Taxonomy" id="6035"/>
    <lineage>
        <taxon>Eukaryota</taxon>
        <taxon>Fungi</taxon>
        <taxon>Fungi incertae sedis</taxon>
        <taxon>Microsporidia</taxon>
        <taxon>Unikaryonidae</taxon>
        <taxon>Encephalitozoon</taxon>
    </lineage>
</organism>
<dbReference type="Gene3D" id="1.10.1580.10">
    <property type="match status" value="1"/>
</dbReference>
<evidence type="ECO:0000256" key="7">
    <source>
        <dbReference type="RuleBase" id="RU364023"/>
    </source>
</evidence>
<evidence type="ECO:0000256" key="5">
    <source>
        <dbReference type="ARBA" id="ARBA00023134"/>
    </source>
</evidence>
<dbReference type="EMBL" id="KC513616">
    <property type="protein sequence ID" value="AGE96317.1"/>
    <property type="molecule type" value="Genomic_DNA"/>
</dbReference>
<evidence type="ECO:0000256" key="6">
    <source>
        <dbReference type="ARBA" id="ARBA00023242"/>
    </source>
</evidence>
<dbReference type="VEuPathDB" id="MicrosporidiaDB:M970_091650"/>
<dbReference type="PANTHER" id="PTHR11089">
    <property type="entry name" value="GTP-BINDING PROTEIN-RELATED"/>
    <property type="match status" value="1"/>
</dbReference>
<dbReference type="AlphaFoldDB" id="M1KAE9"/>
<dbReference type="InterPro" id="IPR027417">
    <property type="entry name" value="P-loop_NTPase"/>
</dbReference>
<dbReference type="PANTHER" id="PTHR11089:SF9">
    <property type="entry name" value="NUCLEOLAR GTP-BINDING PROTEIN 2"/>
    <property type="match status" value="1"/>
</dbReference>
<evidence type="ECO:0000256" key="4">
    <source>
        <dbReference type="ARBA" id="ARBA00022741"/>
    </source>
</evidence>
<dbReference type="VEuPathDB" id="MicrosporidiaDB:ECU09_1650"/>
<name>M1KAE9_ENCCN</name>
<dbReference type="InterPro" id="IPR050755">
    <property type="entry name" value="TRAFAC_YlqF/YawG_RiboMat"/>
</dbReference>
<keyword evidence="5 7" id="KW-0342">GTP-binding</keyword>